<feature type="region of interest" description="Disordered" evidence="1">
    <location>
        <begin position="32"/>
        <end position="95"/>
    </location>
</feature>
<dbReference type="AlphaFoldDB" id="A0AB39ML92"/>
<evidence type="ECO:0008006" key="4">
    <source>
        <dbReference type="Google" id="ProtNLM"/>
    </source>
</evidence>
<keyword evidence="2" id="KW-0732">Signal</keyword>
<evidence type="ECO:0000256" key="2">
    <source>
        <dbReference type="SAM" id="SignalP"/>
    </source>
</evidence>
<protein>
    <recommendedName>
        <fullName evidence="4">Lipoprotein</fullName>
    </recommendedName>
</protein>
<evidence type="ECO:0000256" key="1">
    <source>
        <dbReference type="SAM" id="MobiDB-lite"/>
    </source>
</evidence>
<feature type="compositionally biased region" description="Low complexity" evidence="1">
    <location>
        <begin position="38"/>
        <end position="79"/>
    </location>
</feature>
<dbReference type="RefSeq" id="WP_369190850.1">
    <property type="nucleotide sequence ID" value="NZ_CP163431.1"/>
</dbReference>
<evidence type="ECO:0000313" key="3">
    <source>
        <dbReference type="EMBL" id="XDQ05733.1"/>
    </source>
</evidence>
<proteinExistence type="predicted"/>
<gene>
    <name evidence="3" type="ORF">AB5J58_38740</name>
</gene>
<accession>A0AB39ML92</accession>
<feature type="chain" id="PRO_5044302280" description="Lipoprotein" evidence="2">
    <location>
        <begin position="32"/>
        <end position="203"/>
    </location>
</feature>
<sequence>MTENLPGRTRASARFLLVAIAAGPLALTACGNEGSHQADTSSTPHSSATATAAAKPSGTAGAPNKAAQNAAAERAAAAASGDPVQPTNTTVPDPKDYGFGKAAATAAHGEVVAYTPRLASGRVVVPLTFHNSSDKRLAYTVTVTVVGGKQESPFSVVEKAGNVWPGTTWPTQADITDSGATAGTNDAKISLKVVQYDPFADTH</sequence>
<feature type="signal peptide" evidence="2">
    <location>
        <begin position="1"/>
        <end position="31"/>
    </location>
</feature>
<dbReference type="EMBL" id="CP163431">
    <property type="protein sequence ID" value="XDQ05733.1"/>
    <property type="molecule type" value="Genomic_DNA"/>
</dbReference>
<organism evidence="3">
    <name type="scientific">Streptomyces sp. R08</name>
    <dbReference type="NCBI Taxonomy" id="3238624"/>
    <lineage>
        <taxon>Bacteria</taxon>
        <taxon>Bacillati</taxon>
        <taxon>Actinomycetota</taxon>
        <taxon>Actinomycetes</taxon>
        <taxon>Kitasatosporales</taxon>
        <taxon>Streptomycetaceae</taxon>
        <taxon>Streptomyces</taxon>
    </lineage>
</organism>
<reference evidence="3" key="1">
    <citation type="submission" date="2024-07" db="EMBL/GenBank/DDBJ databases">
        <authorList>
            <person name="Yu S.T."/>
        </authorList>
    </citation>
    <scope>NUCLEOTIDE SEQUENCE</scope>
    <source>
        <strain evidence="3">R08</strain>
    </source>
</reference>
<name>A0AB39ML92_9ACTN</name>